<proteinExistence type="predicted"/>
<dbReference type="InterPro" id="IPR052196">
    <property type="entry name" value="Bact_Kbp"/>
</dbReference>
<evidence type="ECO:0000313" key="4">
    <source>
        <dbReference type="EMBL" id="TLP62179.1"/>
    </source>
</evidence>
<feature type="compositionally biased region" description="Low complexity" evidence="1">
    <location>
        <begin position="16"/>
        <end position="37"/>
    </location>
</feature>
<feature type="compositionally biased region" description="Low complexity" evidence="1">
    <location>
        <begin position="497"/>
        <end position="511"/>
    </location>
</feature>
<dbReference type="Proteomes" id="UP000309033">
    <property type="component" value="Unassembled WGS sequence"/>
</dbReference>
<name>A0A5R8Z8P4_9ACTN</name>
<evidence type="ECO:0000256" key="1">
    <source>
        <dbReference type="SAM" id="MobiDB-lite"/>
    </source>
</evidence>
<accession>A0A5R8Z8P4</accession>
<keyword evidence="2" id="KW-1133">Transmembrane helix</keyword>
<feature type="transmembrane region" description="Helical" evidence="2">
    <location>
        <begin position="259"/>
        <end position="281"/>
    </location>
</feature>
<feature type="region of interest" description="Disordered" evidence="1">
    <location>
        <begin position="1"/>
        <end position="160"/>
    </location>
</feature>
<sequence length="1312" mass="138435">MTDRSTPQGRHSAREAAGQTQAQVQGQTQAQVQGQTQWPDRAAAPSRGVPGRAGHIPGPSSGQAPGQLSGHVPGPSSGQAPGPLSGQAPGPLSGQAPGHAPGHVPGQSSGHVPGQDYYQAVRQDPGRGPRPRPEGMPSVLAPQRAPEHWRDDRTARPRPRRGAKDVFAGIGAFIALVGLVGGVPYALLRLAGPPISGDLLNLDLFTDHVGPETVIAILVLLVWLAWLQLFLCVIVEVYAGLRRVGMPARVPLSGGTQALANRLVGAVLLLFTATAAVVPIARAGAPVVIKPQTVAAAAVLSAPVPQTEADRPALHAREVKKVYVVQPPHGRHHESLWEIADKCLGDGRRYPEIYQLNQHKEQPDGSRLHMADLIRPGWVLDMPDDARNVHVVPVDEDRPEILGEHRNAPAELDGTTRYGGGAGEADTKGDVRAHPRPTPHHTAGGAQERSHATPDPRASAGGTGSHGGTAGGERDTTLPDQGSGDAPAGPGGNVRHTPPAAGPATPRPEGTQHQGDARHEPGRVTPQPGKPGVVLPPPAMPQDPTGAHSPGHTGKATTPDAHATGKATTPDAHATGEGSRTPRPITTTTAQPAAVGEARPTEQPSEQASGRAADQPGAGSAREEGQPRTHVRPVAEATAPGHHATASPSASSSALSPGATADAHGAPAAAAGDHDGSGPEKDGPGEDGRGEEGQRGGPVLADYLAASSLAAAGLLALLGRRRREQLWRRAFGRRIARPRGDAAEAEVAIRLGADAPGSRMLDIGLRLLGRLLADSGRRPPTIYAVHLSSRGLDLWIHPAEQDAPEPWEACDGGQVWRLPAHEGRRIDEHALAGVPAPYPGLVSLGTGQGGRVLVDLEAAHGIIAITGAHTVAALSALAVELATNRWSDDMRLTLVGFGEELALLAPERIRTAGSLAEVLPEFEERGRHDGDVLTGRVHSRVADPAYTPHYLLSAIRPDEDEARRLALLGKGTRTASGFVIAGAVPHATWKWDITDGGRTRVDALGLDIEAHLLPRRHYDAVVGLFRTALRQESEPLTPVTERLSEEPPAIEVRVLGPIEISPVNPLEEGRAALAHELVVYLATHPDGVHPVVLAGVLWPRGVQTAVRDATIARVAEWLGRDSEGRPHLFADRSGRLRLGPEIRTDWRLFQDLVRQASEWAGTSSSGEVEEDLLNRALRLVRGPLLSGRPPDRYAWLAADPLEYDVTAWVADAAHQLCEIRLRRDDPYGAVAAARAGLLLAADDEGLWRDLLRASHATGEPVRLRAVVDGLVRRAASHPYGGGMAPETEALIDELLPDWRRTLSPDLRTQRLA</sequence>
<keyword evidence="2" id="KW-0812">Transmembrane</keyword>
<dbReference type="InterPro" id="IPR036779">
    <property type="entry name" value="LysM_dom_sf"/>
</dbReference>
<dbReference type="Gene3D" id="1.25.40.10">
    <property type="entry name" value="Tetratricopeptide repeat domain"/>
    <property type="match status" value="1"/>
</dbReference>
<feature type="transmembrane region" description="Helical" evidence="2">
    <location>
        <begin position="214"/>
        <end position="238"/>
    </location>
</feature>
<protein>
    <recommendedName>
        <fullName evidence="3">Bacterial transcriptional activator domain-containing protein</fullName>
    </recommendedName>
</protein>
<dbReference type="OrthoDB" id="8444614at2"/>
<dbReference type="EMBL" id="VANP01000003">
    <property type="protein sequence ID" value="TLP62179.1"/>
    <property type="molecule type" value="Genomic_DNA"/>
</dbReference>
<feature type="compositionally biased region" description="Low complexity" evidence="1">
    <location>
        <begin position="639"/>
        <end position="671"/>
    </location>
</feature>
<feature type="compositionally biased region" description="Basic and acidic residues" evidence="1">
    <location>
        <begin position="145"/>
        <end position="155"/>
    </location>
</feature>
<feature type="compositionally biased region" description="Basic and acidic residues" evidence="1">
    <location>
        <begin position="398"/>
        <end position="408"/>
    </location>
</feature>
<reference evidence="4" key="1">
    <citation type="submission" date="2019-05" db="EMBL/GenBank/DDBJ databases">
        <title>Isolation, diversity and antifungal activity of Actinobacteria from wheat.</title>
        <authorList>
            <person name="Yu B."/>
        </authorList>
    </citation>
    <scope>NUCLEOTIDE SEQUENCE [LARGE SCALE GENOMIC DNA]</scope>
    <source>
        <strain evidence="4">NEAU-HEGS1-5</strain>
    </source>
</reference>
<dbReference type="PANTHER" id="PTHR34700:SF4">
    <property type="entry name" value="PHAGE-LIKE ELEMENT PBSX PROTEIN XKDP"/>
    <property type="match status" value="1"/>
</dbReference>
<feature type="compositionally biased region" description="Basic and acidic residues" evidence="1">
    <location>
        <begin position="124"/>
        <end position="133"/>
    </location>
</feature>
<dbReference type="SMART" id="SM01043">
    <property type="entry name" value="BTAD"/>
    <property type="match status" value="1"/>
</dbReference>
<feature type="transmembrane region" description="Helical" evidence="2">
    <location>
        <begin position="166"/>
        <end position="187"/>
    </location>
</feature>
<feature type="domain" description="Bacterial transcriptional activator" evidence="3">
    <location>
        <begin position="1144"/>
        <end position="1295"/>
    </location>
</feature>
<dbReference type="Gene3D" id="3.10.350.10">
    <property type="entry name" value="LysM domain"/>
    <property type="match status" value="1"/>
</dbReference>
<feature type="compositionally biased region" description="Basic and acidic residues" evidence="1">
    <location>
        <begin position="672"/>
        <end position="694"/>
    </location>
</feature>
<dbReference type="InterPro" id="IPR011990">
    <property type="entry name" value="TPR-like_helical_dom_sf"/>
</dbReference>
<organism evidence="4 5">
    <name type="scientific">Microbispora triticiradicis</name>
    <dbReference type="NCBI Taxonomy" id="2200763"/>
    <lineage>
        <taxon>Bacteria</taxon>
        <taxon>Bacillati</taxon>
        <taxon>Actinomycetota</taxon>
        <taxon>Actinomycetes</taxon>
        <taxon>Streptosporangiales</taxon>
        <taxon>Streptosporangiaceae</taxon>
        <taxon>Microbispora</taxon>
    </lineage>
</organism>
<keyword evidence="2" id="KW-0472">Membrane</keyword>
<evidence type="ECO:0000313" key="5">
    <source>
        <dbReference type="Proteomes" id="UP000309033"/>
    </source>
</evidence>
<comment type="caution">
    <text evidence="4">The sequence shown here is derived from an EMBL/GenBank/DDBJ whole genome shotgun (WGS) entry which is preliminary data.</text>
</comment>
<dbReference type="InterPro" id="IPR005158">
    <property type="entry name" value="BTAD"/>
</dbReference>
<feature type="region of interest" description="Disordered" evidence="1">
    <location>
        <begin position="398"/>
        <end position="697"/>
    </location>
</feature>
<keyword evidence="5" id="KW-1185">Reference proteome</keyword>
<evidence type="ECO:0000256" key="2">
    <source>
        <dbReference type="SAM" id="Phobius"/>
    </source>
</evidence>
<gene>
    <name evidence="4" type="ORF">FED44_09425</name>
</gene>
<feature type="compositionally biased region" description="Gly residues" evidence="1">
    <location>
        <begin position="461"/>
        <end position="471"/>
    </location>
</feature>
<dbReference type="PANTHER" id="PTHR34700">
    <property type="entry name" value="POTASSIUM BINDING PROTEIN KBP"/>
    <property type="match status" value="1"/>
</dbReference>
<evidence type="ECO:0000259" key="3">
    <source>
        <dbReference type="SMART" id="SM01043"/>
    </source>
</evidence>